<evidence type="ECO:0000313" key="2">
    <source>
        <dbReference type="Proteomes" id="UP000236488"/>
    </source>
</evidence>
<dbReference type="EMBL" id="PPEL01000059">
    <property type="protein sequence ID" value="PNV64910.1"/>
    <property type="molecule type" value="Genomic_DNA"/>
</dbReference>
<dbReference type="Proteomes" id="UP000236488">
    <property type="component" value="Unassembled WGS sequence"/>
</dbReference>
<organism evidence="1 2">
    <name type="scientific">Rubneribacter badeniensis</name>
    <dbReference type="NCBI Taxonomy" id="2070688"/>
    <lineage>
        <taxon>Bacteria</taxon>
        <taxon>Bacillati</taxon>
        <taxon>Actinomycetota</taxon>
        <taxon>Coriobacteriia</taxon>
        <taxon>Eggerthellales</taxon>
        <taxon>Eggerthellaceae</taxon>
        <taxon>Rubneribacter</taxon>
    </lineage>
</organism>
<protein>
    <submittedName>
        <fullName evidence="1">Uncharacterized protein</fullName>
    </submittedName>
</protein>
<accession>A0A2K2U3Z6</accession>
<comment type="caution">
    <text evidence="1">The sequence shown here is derived from an EMBL/GenBank/DDBJ whole genome shotgun (WGS) entry which is preliminary data.</text>
</comment>
<sequence>MPQAAGAPTAEGGPSAFRPFSCFCGDARGSAFDFADACAIMFGRRIRRIVDGGEMDGPWWAPRPSKPL</sequence>
<evidence type="ECO:0000313" key="1">
    <source>
        <dbReference type="EMBL" id="PNV64910.1"/>
    </source>
</evidence>
<name>A0A2K2U3Z6_9ACTN</name>
<reference evidence="1 2" key="1">
    <citation type="journal article" date="2018" name="Int. J. Syst. Evol. Microbiol.">
        <title>Rubneribacter badeniensis gen. nov., sp. nov. and Enteroscipio rubneri gen. nov., sp. nov., new members of the Eggerthellaceae isolated from human faeces.</title>
        <authorList>
            <person name="Danylec N."/>
            <person name="Gobl A."/>
            <person name="Stoll D.A."/>
            <person name="Hetzer B."/>
            <person name="Kulling S.E."/>
            <person name="Huch M."/>
        </authorList>
    </citation>
    <scope>NUCLEOTIDE SEQUENCE [LARGE SCALE GENOMIC DNA]</scope>
    <source>
        <strain evidence="1 2">ResAG-85</strain>
    </source>
</reference>
<keyword evidence="2" id="KW-1185">Reference proteome</keyword>
<gene>
    <name evidence="1" type="ORF">C2L80_09395</name>
</gene>
<dbReference type="AlphaFoldDB" id="A0A2K2U3Z6"/>
<proteinExistence type="predicted"/>